<comment type="caution">
    <text evidence="1">The sequence shown here is derived from an EMBL/GenBank/DDBJ whole genome shotgun (WGS) entry which is preliminary data.</text>
</comment>
<proteinExistence type="predicted"/>
<dbReference type="EMBL" id="JAGFBR010000013">
    <property type="protein sequence ID" value="KAH0456376.1"/>
    <property type="molecule type" value="Genomic_DNA"/>
</dbReference>
<evidence type="ECO:0000313" key="1">
    <source>
        <dbReference type="EMBL" id="KAH0456376.1"/>
    </source>
</evidence>
<sequence length="204" mass="22800">MREEKREKVTPGSFLSIAPVEEKCYNRGRQPLFSDVPHRRRLPNQYQNDVKSGAYDRLVIMTFAFHGPTISNLCCFLQFICGTSTVRVTSSPGRRTLVLNRAATSCCNSESETKSPAPSKASRTSLSLCEITYKLAGFTFPSTEPAPKNKTLCSARLIFKPSKPESVISALRFDPRFHILYVSDGAILDMKGITELSKWKLISI</sequence>
<protein>
    <submittedName>
        <fullName evidence="1">Uncharacterized protein</fullName>
    </submittedName>
</protein>
<organism evidence="1 2">
    <name type="scientific">Dendrobium chrysotoxum</name>
    <name type="common">Orchid</name>
    <dbReference type="NCBI Taxonomy" id="161865"/>
    <lineage>
        <taxon>Eukaryota</taxon>
        <taxon>Viridiplantae</taxon>
        <taxon>Streptophyta</taxon>
        <taxon>Embryophyta</taxon>
        <taxon>Tracheophyta</taxon>
        <taxon>Spermatophyta</taxon>
        <taxon>Magnoliopsida</taxon>
        <taxon>Liliopsida</taxon>
        <taxon>Asparagales</taxon>
        <taxon>Orchidaceae</taxon>
        <taxon>Epidendroideae</taxon>
        <taxon>Malaxideae</taxon>
        <taxon>Dendrobiinae</taxon>
        <taxon>Dendrobium</taxon>
    </lineage>
</organism>
<dbReference type="Proteomes" id="UP000775213">
    <property type="component" value="Unassembled WGS sequence"/>
</dbReference>
<gene>
    <name evidence="1" type="ORF">IEQ34_014283</name>
</gene>
<evidence type="ECO:0000313" key="2">
    <source>
        <dbReference type="Proteomes" id="UP000775213"/>
    </source>
</evidence>
<reference evidence="1 2" key="1">
    <citation type="journal article" date="2021" name="Hortic Res">
        <title>Chromosome-scale assembly of the Dendrobium chrysotoxum genome enhances the understanding of orchid evolution.</title>
        <authorList>
            <person name="Zhang Y."/>
            <person name="Zhang G.Q."/>
            <person name="Zhang D."/>
            <person name="Liu X.D."/>
            <person name="Xu X.Y."/>
            <person name="Sun W.H."/>
            <person name="Yu X."/>
            <person name="Zhu X."/>
            <person name="Wang Z.W."/>
            <person name="Zhao X."/>
            <person name="Zhong W.Y."/>
            <person name="Chen H."/>
            <person name="Yin W.L."/>
            <person name="Huang T."/>
            <person name="Niu S.C."/>
            <person name="Liu Z.J."/>
        </authorList>
    </citation>
    <scope>NUCLEOTIDE SEQUENCE [LARGE SCALE GENOMIC DNA]</scope>
    <source>
        <strain evidence="1">Lindl</strain>
    </source>
</reference>
<dbReference type="AlphaFoldDB" id="A0AAV7GIK8"/>
<keyword evidence="2" id="KW-1185">Reference proteome</keyword>
<accession>A0AAV7GIK8</accession>
<name>A0AAV7GIK8_DENCH</name>